<reference evidence="2" key="1">
    <citation type="submission" date="2023-03" db="EMBL/GenBank/DDBJ databases">
        <title>Massive genome expansion in bonnet fungi (Mycena s.s.) driven by repeated elements and novel gene families across ecological guilds.</title>
        <authorList>
            <consortium name="Lawrence Berkeley National Laboratory"/>
            <person name="Harder C.B."/>
            <person name="Miyauchi S."/>
            <person name="Viragh M."/>
            <person name="Kuo A."/>
            <person name="Thoen E."/>
            <person name="Andreopoulos B."/>
            <person name="Lu D."/>
            <person name="Skrede I."/>
            <person name="Drula E."/>
            <person name="Henrissat B."/>
            <person name="Morin E."/>
            <person name="Kohler A."/>
            <person name="Barry K."/>
            <person name="LaButti K."/>
            <person name="Morin E."/>
            <person name="Salamov A."/>
            <person name="Lipzen A."/>
            <person name="Mereny Z."/>
            <person name="Hegedus B."/>
            <person name="Baldrian P."/>
            <person name="Stursova M."/>
            <person name="Weitz H."/>
            <person name="Taylor A."/>
            <person name="Grigoriev I.V."/>
            <person name="Nagy L.G."/>
            <person name="Martin F."/>
            <person name="Kauserud H."/>
        </authorList>
    </citation>
    <scope>NUCLEOTIDE SEQUENCE</scope>
    <source>
        <strain evidence="2">CBHHK182m</strain>
    </source>
</reference>
<gene>
    <name evidence="2" type="ORF">B0H16DRAFT_1457608</name>
</gene>
<feature type="region of interest" description="Disordered" evidence="1">
    <location>
        <begin position="1"/>
        <end position="33"/>
    </location>
</feature>
<feature type="compositionally biased region" description="Polar residues" evidence="1">
    <location>
        <begin position="1"/>
        <end position="11"/>
    </location>
</feature>
<keyword evidence="3" id="KW-1185">Reference proteome</keyword>
<dbReference type="EMBL" id="JARKIB010000043">
    <property type="protein sequence ID" value="KAJ7758043.1"/>
    <property type="molecule type" value="Genomic_DNA"/>
</dbReference>
<feature type="compositionally biased region" description="Basic residues" evidence="1">
    <location>
        <begin position="201"/>
        <end position="213"/>
    </location>
</feature>
<sequence>MHSGKTKTSTAGRMVDAAGTIDTGPAEGGEGAPSARLGCQSTLPTIFVAGTRNPAPKDQNDDGHSFSESVLLDGHEDCALSPNPAPSAHQFLVFPTSPRFTRISGIRVYGTLSSGFPLPGNCGESSTIMHDKAHRGEGSRNLARYEKIEYDERNSKRTTVHEVGGPWSECKVGEIETKGEEVRCESERTSPSSACPAQTASHRRRTGKRRGRWTRQESSHRRGKKLRAALLRAIE</sequence>
<feature type="compositionally biased region" description="Polar residues" evidence="1">
    <location>
        <begin position="189"/>
        <end position="200"/>
    </location>
</feature>
<accession>A0AAD7J7V6</accession>
<evidence type="ECO:0000313" key="3">
    <source>
        <dbReference type="Proteomes" id="UP001215598"/>
    </source>
</evidence>
<dbReference type="Proteomes" id="UP001215598">
    <property type="component" value="Unassembled WGS sequence"/>
</dbReference>
<organism evidence="2 3">
    <name type="scientific">Mycena metata</name>
    <dbReference type="NCBI Taxonomy" id="1033252"/>
    <lineage>
        <taxon>Eukaryota</taxon>
        <taxon>Fungi</taxon>
        <taxon>Dikarya</taxon>
        <taxon>Basidiomycota</taxon>
        <taxon>Agaricomycotina</taxon>
        <taxon>Agaricomycetes</taxon>
        <taxon>Agaricomycetidae</taxon>
        <taxon>Agaricales</taxon>
        <taxon>Marasmiineae</taxon>
        <taxon>Mycenaceae</taxon>
        <taxon>Mycena</taxon>
    </lineage>
</organism>
<evidence type="ECO:0000256" key="1">
    <source>
        <dbReference type="SAM" id="MobiDB-lite"/>
    </source>
</evidence>
<feature type="region of interest" description="Disordered" evidence="1">
    <location>
        <begin position="182"/>
        <end position="226"/>
    </location>
</feature>
<evidence type="ECO:0000313" key="2">
    <source>
        <dbReference type="EMBL" id="KAJ7758043.1"/>
    </source>
</evidence>
<protein>
    <submittedName>
        <fullName evidence="2">Uncharacterized protein</fullName>
    </submittedName>
</protein>
<dbReference type="AlphaFoldDB" id="A0AAD7J7V6"/>
<proteinExistence type="predicted"/>
<comment type="caution">
    <text evidence="2">The sequence shown here is derived from an EMBL/GenBank/DDBJ whole genome shotgun (WGS) entry which is preliminary data.</text>
</comment>
<name>A0AAD7J7V6_9AGAR</name>